<sequence length="110" mass="12771">MYSLGTKLVISASGFIPYRDRLVISLRHECSIHKTHSSRMDWPGSGGGEMKISRQPPPFRKIFLSLRCSYQSRWFIFSLHLSLLSPIIFCILLQFSSYPILRFRFLESAN</sequence>
<dbReference type="AlphaFoldDB" id="A0A1L9SM45"/>
<keyword evidence="3" id="KW-1185">Reference proteome</keyword>
<keyword evidence="1" id="KW-1133">Transmembrane helix</keyword>
<name>A0A1L9SM45_9EURO</name>
<dbReference type="GeneID" id="34612430"/>
<dbReference type="RefSeq" id="XP_022582681.1">
    <property type="nucleotide sequence ID" value="XM_022725966.1"/>
</dbReference>
<dbReference type="VEuPathDB" id="FungiDB:ASPZODRAFT_1533578"/>
<evidence type="ECO:0000313" key="2">
    <source>
        <dbReference type="EMBL" id="OJJ48171.1"/>
    </source>
</evidence>
<reference evidence="3" key="1">
    <citation type="journal article" date="2017" name="Genome Biol.">
        <title>Comparative genomics reveals high biological diversity and specific adaptations in the industrially and medically important fungal genus Aspergillus.</title>
        <authorList>
            <person name="de Vries R.P."/>
            <person name="Riley R."/>
            <person name="Wiebenga A."/>
            <person name="Aguilar-Osorio G."/>
            <person name="Amillis S."/>
            <person name="Uchima C.A."/>
            <person name="Anderluh G."/>
            <person name="Asadollahi M."/>
            <person name="Askin M."/>
            <person name="Barry K."/>
            <person name="Battaglia E."/>
            <person name="Bayram O."/>
            <person name="Benocci T."/>
            <person name="Braus-Stromeyer S.A."/>
            <person name="Caldana C."/>
            <person name="Canovas D."/>
            <person name="Cerqueira G.C."/>
            <person name="Chen F."/>
            <person name="Chen W."/>
            <person name="Choi C."/>
            <person name="Clum A."/>
            <person name="Dos Santos R.A."/>
            <person name="Damasio A.R."/>
            <person name="Diallinas G."/>
            <person name="Emri T."/>
            <person name="Fekete E."/>
            <person name="Flipphi M."/>
            <person name="Freyberg S."/>
            <person name="Gallo A."/>
            <person name="Gournas C."/>
            <person name="Habgood R."/>
            <person name="Hainaut M."/>
            <person name="Harispe M.L."/>
            <person name="Henrissat B."/>
            <person name="Hilden K.S."/>
            <person name="Hope R."/>
            <person name="Hossain A."/>
            <person name="Karabika E."/>
            <person name="Karaffa L."/>
            <person name="Karanyi Z."/>
            <person name="Krasevec N."/>
            <person name="Kuo A."/>
            <person name="Kusch H."/>
            <person name="LaButti K."/>
            <person name="Lagendijk E.L."/>
            <person name="Lapidus A."/>
            <person name="Levasseur A."/>
            <person name="Lindquist E."/>
            <person name="Lipzen A."/>
            <person name="Logrieco A.F."/>
            <person name="MacCabe A."/>
            <person name="Maekelae M.R."/>
            <person name="Malavazi I."/>
            <person name="Melin P."/>
            <person name="Meyer V."/>
            <person name="Mielnichuk N."/>
            <person name="Miskei M."/>
            <person name="Molnar A.P."/>
            <person name="Mule G."/>
            <person name="Ngan C.Y."/>
            <person name="Orejas M."/>
            <person name="Orosz E."/>
            <person name="Ouedraogo J.P."/>
            <person name="Overkamp K.M."/>
            <person name="Park H.-S."/>
            <person name="Perrone G."/>
            <person name="Piumi F."/>
            <person name="Punt P.J."/>
            <person name="Ram A.F."/>
            <person name="Ramon A."/>
            <person name="Rauscher S."/>
            <person name="Record E."/>
            <person name="Riano-Pachon D.M."/>
            <person name="Robert V."/>
            <person name="Roehrig J."/>
            <person name="Ruller R."/>
            <person name="Salamov A."/>
            <person name="Salih N.S."/>
            <person name="Samson R.A."/>
            <person name="Sandor E."/>
            <person name="Sanguinetti M."/>
            <person name="Schuetze T."/>
            <person name="Sepcic K."/>
            <person name="Shelest E."/>
            <person name="Sherlock G."/>
            <person name="Sophianopoulou V."/>
            <person name="Squina F.M."/>
            <person name="Sun H."/>
            <person name="Susca A."/>
            <person name="Todd R.B."/>
            <person name="Tsang A."/>
            <person name="Unkles S.E."/>
            <person name="van de Wiele N."/>
            <person name="van Rossen-Uffink D."/>
            <person name="Oliveira J.V."/>
            <person name="Vesth T.C."/>
            <person name="Visser J."/>
            <person name="Yu J.-H."/>
            <person name="Zhou M."/>
            <person name="Andersen M.R."/>
            <person name="Archer D.B."/>
            <person name="Baker S.E."/>
            <person name="Benoit I."/>
            <person name="Brakhage A.A."/>
            <person name="Braus G.H."/>
            <person name="Fischer R."/>
            <person name="Frisvad J.C."/>
            <person name="Goldman G.H."/>
            <person name="Houbraken J."/>
            <person name="Oakley B."/>
            <person name="Pocsi I."/>
            <person name="Scazzocchio C."/>
            <person name="Seiboth B."/>
            <person name="vanKuyk P.A."/>
            <person name="Wortman J."/>
            <person name="Dyer P.S."/>
            <person name="Grigoriev I.V."/>
        </authorList>
    </citation>
    <scope>NUCLEOTIDE SEQUENCE [LARGE SCALE GENOMIC DNA]</scope>
    <source>
        <strain evidence="3">CBS 506.65</strain>
    </source>
</reference>
<accession>A0A1L9SM45</accession>
<keyword evidence="1" id="KW-0812">Transmembrane</keyword>
<organism evidence="2 3">
    <name type="scientific">Penicilliopsis zonata CBS 506.65</name>
    <dbReference type="NCBI Taxonomy" id="1073090"/>
    <lineage>
        <taxon>Eukaryota</taxon>
        <taxon>Fungi</taxon>
        <taxon>Dikarya</taxon>
        <taxon>Ascomycota</taxon>
        <taxon>Pezizomycotina</taxon>
        <taxon>Eurotiomycetes</taxon>
        <taxon>Eurotiomycetidae</taxon>
        <taxon>Eurotiales</taxon>
        <taxon>Aspergillaceae</taxon>
        <taxon>Penicilliopsis</taxon>
    </lineage>
</organism>
<dbReference type="EMBL" id="KV878339">
    <property type="protein sequence ID" value="OJJ48171.1"/>
    <property type="molecule type" value="Genomic_DNA"/>
</dbReference>
<keyword evidence="1" id="KW-0472">Membrane</keyword>
<evidence type="ECO:0000313" key="3">
    <source>
        <dbReference type="Proteomes" id="UP000184188"/>
    </source>
</evidence>
<feature type="transmembrane region" description="Helical" evidence="1">
    <location>
        <begin position="74"/>
        <end position="95"/>
    </location>
</feature>
<evidence type="ECO:0000256" key="1">
    <source>
        <dbReference type="SAM" id="Phobius"/>
    </source>
</evidence>
<proteinExistence type="predicted"/>
<protein>
    <submittedName>
        <fullName evidence="2">Uncharacterized protein</fullName>
    </submittedName>
</protein>
<dbReference type="Proteomes" id="UP000184188">
    <property type="component" value="Unassembled WGS sequence"/>
</dbReference>
<gene>
    <name evidence="2" type="ORF">ASPZODRAFT_1533578</name>
</gene>